<keyword evidence="2" id="KW-1185">Reference proteome</keyword>
<evidence type="ECO:0000313" key="2">
    <source>
        <dbReference type="Proteomes" id="UP000055035"/>
    </source>
</evidence>
<sequence>MLDYHCVNQRSLEREQFLKTNRIAALLLVAEQMRSICYAKIKVTSWSTQALP</sequence>
<dbReference type="EMBL" id="LNYJ01000011">
    <property type="protein sequence ID" value="KTD17545.1"/>
    <property type="molecule type" value="Genomic_DNA"/>
</dbReference>
<reference evidence="1 2" key="1">
    <citation type="submission" date="2015-11" db="EMBL/GenBank/DDBJ databases">
        <title>Genomic analysis of 38 Legionella species identifies large and diverse effector repertoires.</title>
        <authorList>
            <person name="Burstein D."/>
            <person name="Amaro F."/>
            <person name="Zusman T."/>
            <person name="Lifshitz Z."/>
            <person name="Cohen O."/>
            <person name="Gilbert J.A."/>
            <person name="Pupko T."/>
            <person name="Shuman H.A."/>
            <person name="Segal G."/>
        </authorList>
    </citation>
    <scope>NUCLEOTIDE SEQUENCE [LARGE SCALE GENOMIC DNA]</scope>
    <source>
        <strain evidence="1 2">BL-540</strain>
    </source>
</reference>
<comment type="caution">
    <text evidence="1">The sequence shown here is derived from an EMBL/GenBank/DDBJ whole genome shotgun (WGS) entry which is preliminary data.</text>
</comment>
<evidence type="ECO:0000313" key="1">
    <source>
        <dbReference type="EMBL" id="KTD17545.1"/>
    </source>
</evidence>
<name>A0A0W0VD52_9GAMM</name>
<organism evidence="1 2">
    <name type="scientific">Legionella jordanis</name>
    <dbReference type="NCBI Taxonomy" id="456"/>
    <lineage>
        <taxon>Bacteria</taxon>
        <taxon>Pseudomonadati</taxon>
        <taxon>Pseudomonadota</taxon>
        <taxon>Gammaproteobacteria</taxon>
        <taxon>Legionellales</taxon>
        <taxon>Legionellaceae</taxon>
        <taxon>Legionella</taxon>
    </lineage>
</organism>
<proteinExistence type="predicted"/>
<gene>
    <name evidence="1" type="ORF">Ljor_1851</name>
</gene>
<accession>A0A0W0VD52</accession>
<dbReference type="AlphaFoldDB" id="A0A0W0VD52"/>
<protein>
    <submittedName>
        <fullName evidence="1">Uncharacterized protein</fullName>
    </submittedName>
</protein>
<dbReference type="Proteomes" id="UP000055035">
    <property type="component" value="Unassembled WGS sequence"/>
</dbReference>
<dbReference type="STRING" id="456.Ljor_1851"/>